<dbReference type="EMBL" id="BGZK01000714">
    <property type="protein sequence ID" value="GBP57383.1"/>
    <property type="molecule type" value="Genomic_DNA"/>
</dbReference>
<accession>A0A4C1X2K3</accession>
<feature type="compositionally biased region" description="Basic and acidic residues" evidence="1">
    <location>
        <begin position="242"/>
        <end position="253"/>
    </location>
</feature>
<comment type="caution">
    <text evidence="2">The sequence shown here is derived from an EMBL/GenBank/DDBJ whole genome shotgun (WGS) entry which is preliminary data.</text>
</comment>
<dbReference type="AlphaFoldDB" id="A0A4C1X2K3"/>
<feature type="region of interest" description="Disordered" evidence="1">
    <location>
        <begin position="233"/>
        <end position="253"/>
    </location>
</feature>
<gene>
    <name evidence="2" type="ORF">EVAR_27414_1</name>
</gene>
<evidence type="ECO:0000313" key="3">
    <source>
        <dbReference type="Proteomes" id="UP000299102"/>
    </source>
</evidence>
<organism evidence="2 3">
    <name type="scientific">Eumeta variegata</name>
    <name type="common">Bagworm moth</name>
    <name type="synonym">Eumeta japonica</name>
    <dbReference type="NCBI Taxonomy" id="151549"/>
    <lineage>
        <taxon>Eukaryota</taxon>
        <taxon>Metazoa</taxon>
        <taxon>Ecdysozoa</taxon>
        <taxon>Arthropoda</taxon>
        <taxon>Hexapoda</taxon>
        <taxon>Insecta</taxon>
        <taxon>Pterygota</taxon>
        <taxon>Neoptera</taxon>
        <taxon>Endopterygota</taxon>
        <taxon>Lepidoptera</taxon>
        <taxon>Glossata</taxon>
        <taxon>Ditrysia</taxon>
        <taxon>Tineoidea</taxon>
        <taxon>Psychidae</taxon>
        <taxon>Oiketicinae</taxon>
        <taxon>Eumeta</taxon>
    </lineage>
</organism>
<evidence type="ECO:0000256" key="1">
    <source>
        <dbReference type="SAM" id="MobiDB-lite"/>
    </source>
</evidence>
<dbReference type="OrthoDB" id="414730at2759"/>
<name>A0A4C1X2K3_EUMVA</name>
<evidence type="ECO:0008006" key="4">
    <source>
        <dbReference type="Google" id="ProtNLM"/>
    </source>
</evidence>
<protein>
    <recommendedName>
        <fullName evidence="4">Reverse transcriptase domain-containing protein</fullName>
    </recommendedName>
</protein>
<dbReference type="Proteomes" id="UP000299102">
    <property type="component" value="Unassembled WGS sequence"/>
</dbReference>
<evidence type="ECO:0000313" key="2">
    <source>
        <dbReference type="EMBL" id="GBP57383.1"/>
    </source>
</evidence>
<keyword evidence="3" id="KW-1185">Reference proteome</keyword>
<proteinExistence type="predicted"/>
<reference evidence="2 3" key="1">
    <citation type="journal article" date="2019" name="Commun. Biol.">
        <title>The bagworm genome reveals a unique fibroin gene that provides high tensile strength.</title>
        <authorList>
            <person name="Kono N."/>
            <person name="Nakamura H."/>
            <person name="Ohtoshi R."/>
            <person name="Tomita M."/>
            <person name="Numata K."/>
            <person name="Arakawa K."/>
        </authorList>
    </citation>
    <scope>NUCLEOTIDE SEQUENCE [LARGE SCALE GENOMIC DNA]</scope>
</reference>
<sequence length="253" mass="28052">MVGIKRAIKIRTKSMFGIRIRNGAEDEANTPASSLAMVNARPIRLKGSVFDGPTTTLHFTLIQSICGQRYNARVLLVNQRTVVETSFGGPEPLGTGAYPQILHSDQRRLAQSNLMSIKQFVITRGRSTIDADLPWEDSRNVVGVFCNLSKVFDHVNHEILIGKPPHHKVTGLAVGFLKSYLRNRIHRLAGGRIGGTLLTRSRIKTENAGRYESIQKYVSGSVNTIKTTRQTIAARSTWTPEAQRRGNPDEPPN</sequence>